<proteinExistence type="predicted"/>
<keyword evidence="3" id="KW-1185">Reference proteome</keyword>
<evidence type="ECO:0000313" key="3">
    <source>
        <dbReference type="Proteomes" id="UP000188320"/>
    </source>
</evidence>
<dbReference type="EMBL" id="LSSK01000001">
    <property type="protein sequence ID" value="OMH86421.1"/>
    <property type="molecule type" value="Genomic_DNA"/>
</dbReference>
<dbReference type="Proteomes" id="UP000188320">
    <property type="component" value="Unassembled WGS sequence"/>
</dbReference>
<comment type="caution">
    <text evidence="2">The sequence shown here is derived from an EMBL/GenBank/DDBJ whole genome shotgun (WGS) entry which is preliminary data.</text>
</comment>
<name>A0A1R1PZN1_ZANCU</name>
<accession>A0A1R1PZN1</accession>
<dbReference type="PANTHER" id="PTHR23048">
    <property type="entry name" value="MYOSIN LIGHT CHAIN 1, 3"/>
    <property type="match status" value="1"/>
</dbReference>
<dbReference type="SUPFAM" id="SSF47473">
    <property type="entry name" value="EF-hand"/>
    <property type="match status" value="1"/>
</dbReference>
<sequence length="149" mass="17028">MEEYVTPEEVAKYWEVFRIFEVGGSGYITAKGLFSLMEIFDVKVSENTLLQMIKANNNGAETMNFEEFVAMIMRKRAHYSGQALHRCVFGIFKDECSRISLGRFRMLLNTLGVDISDETIDEVIKSNNVRGDGSLAYDEFLRMVNGNKK</sequence>
<dbReference type="AlphaFoldDB" id="A0A1R1PZN1"/>
<dbReference type="FunFam" id="1.10.238.10:FF:000178">
    <property type="entry name" value="Calmodulin-2 A"/>
    <property type="match status" value="1"/>
</dbReference>
<dbReference type="OrthoDB" id="26525at2759"/>
<dbReference type="Gene3D" id="1.10.238.10">
    <property type="entry name" value="EF-hand"/>
    <property type="match status" value="2"/>
</dbReference>
<gene>
    <name evidence="2" type="ORF">AX774_g9</name>
</gene>
<protein>
    <submittedName>
        <fullName evidence="2">Calmodulin</fullName>
    </submittedName>
</protein>
<keyword evidence="1" id="KW-0677">Repeat</keyword>
<dbReference type="InterPro" id="IPR011992">
    <property type="entry name" value="EF-hand-dom_pair"/>
</dbReference>
<dbReference type="GO" id="GO:0016460">
    <property type="term" value="C:myosin II complex"/>
    <property type="evidence" value="ECO:0007669"/>
    <property type="project" value="TreeGrafter"/>
</dbReference>
<dbReference type="InterPro" id="IPR050230">
    <property type="entry name" value="CALM/Myosin/TropC-like"/>
</dbReference>
<reference evidence="3" key="1">
    <citation type="submission" date="2017-01" db="EMBL/GenBank/DDBJ databases">
        <authorList>
            <person name="Wang Y."/>
            <person name="White M."/>
            <person name="Kvist S."/>
            <person name="Moncalvo J.-M."/>
        </authorList>
    </citation>
    <scope>NUCLEOTIDE SEQUENCE [LARGE SCALE GENOMIC DNA]</scope>
    <source>
        <strain evidence="3">COL-18-3</strain>
    </source>
</reference>
<evidence type="ECO:0000313" key="2">
    <source>
        <dbReference type="EMBL" id="OMH86421.1"/>
    </source>
</evidence>
<evidence type="ECO:0000256" key="1">
    <source>
        <dbReference type="ARBA" id="ARBA00022737"/>
    </source>
</evidence>
<organism evidence="2 3">
    <name type="scientific">Zancudomyces culisetae</name>
    <name type="common">Gut fungus</name>
    <name type="synonym">Smittium culisetae</name>
    <dbReference type="NCBI Taxonomy" id="1213189"/>
    <lineage>
        <taxon>Eukaryota</taxon>
        <taxon>Fungi</taxon>
        <taxon>Fungi incertae sedis</taxon>
        <taxon>Zoopagomycota</taxon>
        <taxon>Kickxellomycotina</taxon>
        <taxon>Harpellomycetes</taxon>
        <taxon>Harpellales</taxon>
        <taxon>Legeriomycetaceae</taxon>
        <taxon>Zancudomyces</taxon>
    </lineage>
</organism>
<dbReference type="PANTHER" id="PTHR23048:SF0">
    <property type="entry name" value="CALMODULIN LIKE 3"/>
    <property type="match status" value="1"/>
</dbReference>